<dbReference type="SUPFAM" id="SSF54001">
    <property type="entry name" value="Cysteine proteinases"/>
    <property type="match status" value="1"/>
</dbReference>
<dbReference type="PANTHER" id="PTHR33490:SF12">
    <property type="entry name" value="BLL5557 PROTEIN"/>
    <property type="match status" value="1"/>
</dbReference>
<dbReference type="AlphaFoldDB" id="A0A7G8BHU3"/>
<evidence type="ECO:0000313" key="3">
    <source>
        <dbReference type="Proteomes" id="UP000515312"/>
    </source>
</evidence>
<dbReference type="SMART" id="SM00460">
    <property type="entry name" value="TGc"/>
    <property type="match status" value="1"/>
</dbReference>
<organism evidence="2 3">
    <name type="scientific">Alloacidobacterium dinghuense</name>
    <dbReference type="NCBI Taxonomy" id="2763107"/>
    <lineage>
        <taxon>Bacteria</taxon>
        <taxon>Pseudomonadati</taxon>
        <taxon>Acidobacteriota</taxon>
        <taxon>Terriglobia</taxon>
        <taxon>Terriglobales</taxon>
        <taxon>Acidobacteriaceae</taxon>
        <taxon>Alloacidobacterium</taxon>
    </lineage>
</organism>
<protein>
    <submittedName>
        <fullName evidence="2">Transglutaminase family protein</fullName>
    </submittedName>
</protein>
<dbReference type="RefSeq" id="WP_186743069.1">
    <property type="nucleotide sequence ID" value="NZ_CP060394.1"/>
</dbReference>
<gene>
    <name evidence="2" type="ORF">H7849_24475</name>
</gene>
<dbReference type="Proteomes" id="UP000515312">
    <property type="component" value="Chromosome"/>
</dbReference>
<proteinExistence type="predicted"/>
<evidence type="ECO:0000259" key="1">
    <source>
        <dbReference type="SMART" id="SM00460"/>
    </source>
</evidence>
<accession>A0A7G8BHU3</accession>
<name>A0A7G8BHU3_9BACT</name>
<dbReference type="Gene3D" id="2.60.40.2250">
    <property type="match status" value="1"/>
</dbReference>
<sequence length="271" mass="30683">MRIRLGYDIRFDVPVPVTFVAMLQVHPSRLQDLLEPDELLVSPAMPQEAYLDSFGNRCSRFHVSTGETKLEGRTLIKDSGCQDPQNLDAMEIPVAELPPDTLRYLIASRYCEVDRLSAVARDLFDDVVPGWSRVQAICDWVYRKITFGYSYARSTKTALDVFTERLGVCRDYQHLAIAFCRSLNIPARYATGYLGDIGVPAAPTPMDFSAWFEAYLGDRWWTFDARHNEPRIGRVLMAVGRDAADVAITTSFGIANLKYFQVVTDQVVEHE</sequence>
<keyword evidence="3" id="KW-1185">Reference proteome</keyword>
<reference evidence="2 3" key="1">
    <citation type="submission" date="2020-08" db="EMBL/GenBank/DDBJ databases">
        <title>Edaphobacter telluris sp. nov. and Acidobacterium dinghuensis sp. nov., two acidobacteria isolated from forest soil.</title>
        <authorList>
            <person name="Fu J."/>
            <person name="Qiu L."/>
        </authorList>
    </citation>
    <scope>NUCLEOTIDE SEQUENCE [LARGE SCALE GENOMIC DNA]</scope>
    <source>
        <strain evidence="2">4Y35</strain>
    </source>
</reference>
<dbReference type="Pfam" id="PF01841">
    <property type="entry name" value="Transglut_core"/>
    <property type="match status" value="1"/>
</dbReference>
<evidence type="ECO:0000313" key="2">
    <source>
        <dbReference type="EMBL" id="QNI32113.1"/>
    </source>
</evidence>
<feature type="domain" description="Transglutaminase-like" evidence="1">
    <location>
        <begin position="161"/>
        <end position="227"/>
    </location>
</feature>
<dbReference type="InterPro" id="IPR002931">
    <property type="entry name" value="Transglutaminase-like"/>
</dbReference>
<dbReference type="KEGG" id="adin:H7849_24475"/>
<dbReference type="PANTHER" id="PTHR33490">
    <property type="entry name" value="BLR5614 PROTEIN-RELATED"/>
    <property type="match status" value="1"/>
</dbReference>
<dbReference type="Gene3D" id="3.10.620.30">
    <property type="match status" value="1"/>
</dbReference>
<dbReference type="EMBL" id="CP060394">
    <property type="protein sequence ID" value="QNI32113.1"/>
    <property type="molecule type" value="Genomic_DNA"/>
</dbReference>
<dbReference type="InterPro" id="IPR038765">
    <property type="entry name" value="Papain-like_cys_pep_sf"/>
</dbReference>